<evidence type="ECO:0000313" key="2">
    <source>
        <dbReference type="Proteomes" id="UP000193244"/>
    </source>
</evidence>
<organism evidence="1 2">
    <name type="scientific">Agreia pratensis</name>
    <dbReference type="NCBI Taxonomy" id="150121"/>
    <lineage>
        <taxon>Bacteria</taxon>
        <taxon>Bacillati</taxon>
        <taxon>Actinomycetota</taxon>
        <taxon>Actinomycetes</taxon>
        <taxon>Micrococcales</taxon>
        <taxon>Microbacteriaceae</taxon>
        <taxon>Agreia</taxon>
    </lineage>
</organism>
<dbReference type="Proteomes" id="UP000193244">
    <property type="component" value="Unassembled WGS sequence"/>
</dbReference>
<dbReference type="Pfam" id="PF03069">
    <property type="entry name" value="FmdA_AmdA"/>
    <property type="match status" value="2"/>
</dbReference>
<dbReference type="RefSeq" id="WP_085487352.1">
    <property type="nucleotide sequence ID" value="NZ_FXAY01000005.1"/>
</dbReference>
<sequence length="332" mass="36053">MPEPHVVESTTDTIRSGYLDPTAPPVVSIASGDRVSFPNTWTHWGNEAVFGMTFAEREPLRHKYPQGPYSMLGPVEVIGAEPGDVIECSIETLRTLDWGWNSFPLGVGALPHDFSEPYLHYFRFDDDRRRAEFVPGVEFDLNPFVGVIGTEPSGENATSAILSGPYGGNLVLNALTAGTSVFLPVFKPGGRVWFGDIHAVQGDGVVDQTAIETAAEELVIRYDLRKDVPLSGPLVETETEWIGFGFSDTLDDALVQCLRGLIAWLHVAAGISESEAYALCSLAVSFRVTQFANQTGSAYSSVPAKTVHGVVPKRVFSPDKVAQINAWLRPAT</sequence>
<dbReference type="GO" id="GO:0016811">
    <property type="term" value="F:hydrolase activity, acting on carbon-nitrogen (but not peptide) bonds, in linear amides"/>
    <property type="evidence" value="ECO:0007669"/>
    <property type="project" value="InterPro"/>
</dbReference>
<dbReference type="PANTHER" id="PTHR31891">
    <property type="entry name" value="FORMAMIDASE C869.04-RELATED"/>
    <property type="match status" value="1"/>
</dbReference>
<reference evidence="2" key="1">
    <citation type="submission" date="2017-04" db="EMBL/GenBank/DDBJ databases">
        <authorList>
            <person name="Varghese N."/>
            <person name="Submissions S."/>
        </authorList>
    </citation>
    <scope>NUCLEOTIDE SEQUENCE [LARGE SCALE GENOMIC DNA]</scope>
    <source>
        <strain evidence="2">VKM Ac-2510</strain>
    </source>
</reference>
<dbReference type="OrthoDB" id="9785236at2"/>
<proteinExistence type="predicted"/>
<dbReference type="EMBL" id="FXAY01000005">
    <property type="protein sequence ID" value="SMG44891.1"/>
    <property type="molecule type" value="Genomic_DNA"/>
</dbReference>
<dbReference type="Gene3D" id="2.60.120.580">
    <property type="entry name" value="Acetamidase/Formamidase-like domains"/>
    <property type="match status" value="2"/>
</dbReference>
<evidence type="ECO:0000313" key="1">
    <source>
        <dbReference type="EMBL" id="SMG44891.1"/>
    </source>
</evidence>
<gene>
    <name evidence="1" type="ORF">SAMN06296010_2936</name>
</gene>
<dbReference type="AlphaFoldDB" id="A0A1X7KUC1"/>
<dbReference type="InterPro" id="IPR004304">
    <property type="entry name" value="FmdA_AmdA"/>
</dbReference>
<protein>
    <submittedName>
        <fullName evidence="1">Acetamidase/formamidase</fullName>
    </submittedName>
</protein>
<accession>A0A1X7KUC1</accession>
<dbReference type="SUPFAM" id="SSF141130">
    <property type="entry name" value="Acetamidase/Formamidase-like"/>
    <property type="match status" value="1"/>
</dbReference>
<keyword evidence="2" id="KW-1185">Reference proteome</keyword>
<dbReference type="STRING" id="150121.SAMN06296010_2936"/>
<name>A0A1X7KUC1_9MICO</name>
<dbReference type="Gene3D" id="3.10.28.20">
    <property type="entry name" value="Acetamidase/Formamidase-like domains"/>
    <property type="match status" value="1"/>
</dbReference>
<dbReference type="PANTHER" id="PTHR31891:SF1">
    <property type="entry name" value="FORMAMIDASE C869.04-RELATED"/>
    <property type="match status" value="1"/>
</dbReference>